<comment type="caution">
    <text evidence="2">The sequence shown here is derived from an EMBL/GenBank/DDBJ whole genome shotgun (WGS) entry which is preliminary data.</text>
</comment>
<sequence>MLWNGAFNLMEDTEGLTGFKSVHADDILFFCVQQNQIVAHTLEKQYFTGWDSLDRLWRAVKASDPRYYRTDRVYIVNLSKVVLLDQEWCKLYFGDDSTSKHCYVARSRLLEVKQRMKLISDGMPYS</sequence>
<evidence type="ECO:0000259" key="1">
    <source>
        <dbReference type="PROSITE" id="PS50930"/>
    </source>
</evidence>
<dbReference type="SMART" id="SM00850">
    <property type="entry name" value="LytTR"/>
    <property type="match status" value="1"/>
</dbReference>
<evidence type="ECO:0000313" key="2">
    <source>
        <dbReference type="EMBL" id="RIE01266.1"/>
    </source>
</evidence>
<dbReference type="PROSITE" id="PS50930">
    <property type="entry name" value="HTH_LYTTR"/>
    <property type="match status" value="1"/>
</dbReference>
<organism evidence="2 3">
    <name type="scientific">Cohnella faecalis</name>
    <dbReference type="NCBI Taxonomy" id="2315694"/>
    <lineage>
        <taxon>Bacteria</taxon>
        <taxon>Bacillati</taxon>
        <taxon>Bacillota</taxon>
        <taxon>Bacilli</taxon>
        <taxon>Bacillales</taxon>
        <taxon>Paenibacillaceae</taxon>
        <taxon>Cohnella</taxon>
    </lineage>
</organism>
<gene>
    <name evidence="2" type="ORF">D3H35_23035</name>
</gene>
<accession>A0A398CDK6</accession>
<dbReference type="Gene3D" id="2.40.50.1020">
    <property type="entry name" value="LytTr DNA-binding domain"/>
    <property type="match status" value="1"/>
</dbReference>
<dbReference type="Pfam" id="PF04397">
    <property type="entry name" value="LytTR"/>
    <property type="match status" value="1"/>
</dbReference>
<name>A0A398CDK6_9BACL</name>
<evidence type="ECO:0000313" key="3">
    <source>
        <dbReference type="Proteomes" id="UP000266340"/>
    </source>
</evidence>
<protein>
    <submittedName>
        <fullName evidence="2">LytTR family transcriptional regulator</fullName>
    </submittedName>
</protein>
<feature type="domain" description="HTH LytTR-type" evidence="1">
    <location>
        <begin position="64"/>
        <end position="118"/>
    </location>
</feature>
<dbReference type="OrthoDB" id="2664085at2"/>
<dbReference type="RefSeq" id="WP_119151525.1">
    <property type="nucleotide sequence ID" value="NZ_JBHSOV010000041.1"/>
</dbReference>
<reference evidence="2 3" key="1">
    <citation type="submission" date="2018-09" db="EMBL/GenBank/DDBJ databases">
        <title>Cohnella cavernae sp. nov., isolated from a karst cave.</title>
        <authorList>
            <person name="Zhu H."/>
        </authorList>
    </citation>
    <scope>NUCLEOTIDE SEQUENCE [LARGE SCALE GENOMIC DNA]</scope>
    <source>
        <strain evidence="2 3">K2E09-144</strain>
    </source>
</reference>
<keyword evidence="3" id="KW-1185">Reference proteome</keyword>
<dbReference type="EMBL" id="QXJM01000040">
    <property type="protein sequence ID" value="RIE01266.1"/>
    <property type="molecule type" value="Genomic_DNA"/>
</dbReference>
<proteinExistence type="predicted"/>
<dbReference type="InterPro" id="IPR007492">
    <property type="entry name" value="LytTR_DNA-bd_dom"/>
</dbReference>
<dbReference type="GO" id="GO:0003677">
    <property type="term" value="F:DNA binding"/>
    <property type="evidence" value="ECO:0007669"/>
    <property type="project" value="InterPro"/>
</dbReference>
<dbReference type="AlphaFoldDB" id="A0A398CDK6"/>
<dbReference type="Proteomes" id="UP000266340">
    <property type="component" value="Unassembled WGS sequence"/>
</dbReference>